<evidence type="ECO:0000259" key="1">
    <source>
        <dbReference type="Pfam" id="PF20236"/>
    </source>
</evidence>
<evidence type="ECO:0000313" key="2">
    <source>
        <dbReference type="EMBL" id="OCB84468.1"/>
    </source>
</evidence>
<evidence type="ECO:0000313" key="3">
    <source>
        <dbReference type="Proteomes" id="UP000757232"/>
    </source>
</evidence>
<comment type="caution">
    <text evidence="2">The sequence shown here is derived from an EMBL/GenBank/DDBJ whole genome shotgun (WGS) entry which is preliminary data.</text>
</comment>
<dbReference type="EMBL" id="LNZH02000215">
    <property type="protein sequence ID" value="OCB84468.1"/>
    <property type="molecule type" value="Genomic_DNA"/>
</dbReference>
<dbReference type="InterPro" id="IPR046528">
    <property type="entry name" value="DUF6593"/>
</dbReference>
<sequence>MQAFNANGGRDKLCWSSEDPRESMVFGPWGPLYRFAHDYSRNVTECYRTSRGDKEDRVARFEWGPNGALGRVSIGKISLPMIDLCNPLPGNPTYRSCIGPDGLRYQWAPSTNGVDVVLQDPYNNTIACMHPIRPTRYPVGKVYYEFYFYKSGNGGALLPPVMDIAVVTAMLYRYCSAYGF</sequence>
<reference evidence="2" key="1">
    <citation type="submission" date="2016-06" db="EMBL/GenBank/DDBJ databases">
        <title>Draft Genome sequence of the fungus Inonotus baumii.</title>
        <authorList>
            <person name="Zhu H."/>
            <person name="Lin W."/>
        </authorList>
    </citation>
    <scope>NUCLEOTIDE SEQUENCE</scope>
    <source>
        <strain evidence="2">821</strain>
    </source>
</reference>
<dbReference type="AlphaFoldDB" id="A0A9Q5N4L1"/>
<dbReference type="Proteomes" id="UP000757232">
    <property type="component" value="Unassembled WGS sequence"/>
</dbReference>
<accession>A0A9Q5N4L1</accession>
<protein>
    <recommendedName>
        <fullName evidence="1">DUF6593 domain-containing protein</fullName>
    </recommendedName>
</protein>
<proteinExistence type="predicted"/>
<name>A0A9Q5N4L1_SANBA</name>
<feature type="domain" description="DUF6593" evidence="1">
    <location>
        <begin position="30"/>
        <end position="139"/>
    </location>
</feature>
<dbReference type="OrthoDB" id="3332782at2759"/>
<keyword evidence="3" id="KW-1185">Reference proteome</keyword>
<gene>
    <name evidence="2" type="ORF">A7U60_g8454</name>
</gene>
<organism evidence="2 3">
    <name type="scientific">Sanghuangporus baumii</name>
    <name type="common">Phellinus baumii</name>
    <dbReference type="NCBI Taxonomy" id="108892"/>
    <lineage>
        <taxon>Eukaryota</taxon>
        <taxon>Fungi</taxon>
        <taxon>Dikarya</taxon>
        <taxon>Basidiomycota</taxon>
        <taxon>Agaricomycotina</taxon>
        <taxon>Agaricomycetes</taxon>
        <taxon>Hymenochaetales</taxon>
        <taxon>Hymenochaetaceae</taxon>
        <taxon>Sanghuangporus</taxon>
    </lineage>
</organism>
<dbReference type="Pfam" id="PF20236">
    <property type="entry name" value="DUF6593"/>
    <property type="match status" value="1"/>
</dbReference>